<evidence type="ECO:0000313" key="1">
    <source>
        <dbReference type="EMBL" id="CAB5220247.1"/>
    </source>
</evidence>
<gene>
    <name evidence="1" type="ORF">UFOVP236_9</name>
</gene>
<dbReference type="Pfam" id="PF11753">
    <property type="entry name" value="DUF3310"/>
    <property type="match status" value="1"/>
</dbReference>
<dbReference type="EMBL" id="LR798284">
    <property type="protein sequence ID" value="CAB5220247.1"/>
    <property type="molecule type" value="Genomic_DNA"/>
</dbReference>
<organism evidence="1">
    <name type="scientific">uncultured Caudovirales phage</name>
    <dbReference type="NCBI Taxonomy" id="2100421"/>
    <lineage>
        <taxon>Viruses</taxon>
        <taxon>Duplodnaviria</taxon>
        <taxon>Heunggongvirae</taxon>
        <taxon>Uroviricota</taxon>
        <taxon>Caudoviricetes</taxon>
        <taxon>Peduoviridae</taxon>
        <taxon>Maltschvirus</taxon>
        <taxon>Maltschvirus maltsch</taxon>
    </lineage>
</organism>
<proteinExistence type="predicted"/>
<dbReference type="InterPro" id="IPR021739">
    <property type="entry name" value="SaV-like"/>
</dbReference>
<accession>A0A6J7WR89</accession>
<sequence>MIQSDQQTDMVNSPPHYTAGAIECIDYIEDVLTPEEFRGYLRGTIIKYNHRLMHKNNPPEDAGKLIWYATRLKQFLEGMK</sequence>
<reference evidence="1" key="1">
    <citation type="submission" date="2020-05" db="EMBL/GenBank/DDBJ databases">
        <authorList>
            <person name="Chiriac C."/>
            <person name="Salcher M."/>
            <person name="Ghai R."/>
            <person name="Kavagutti S V."/>
        </authorList>
    </citation>
    <scope>NUCLEOTIDE SEQUENCE</scope>
</reference>
<name>A0A6J7WR89_9CAUD</name>
<protein>
    <submittedName>
        <fullName evidence="1">SaV-like</fullName>
    </submittedName>
</protein>